<accession>A0A6M1LNZ9</accession>
<comment type="similarity">
    <text evidence="2">Belongs to the virb1 family.</text>
</comment>
<sequence>MRRILLLLPLLLPLPAAAQPWASEGSRLAGRQALAAAQQNRFLEAESLALAADPLAAKIVAWWRMQARASGASAREVVTWLEENPAWPFPETIARRAEELLVTEADDALVLRQFGRSPPRTLDGAQRFADALGRAGQGAQAAPMLRAAWRDAPADAAAEAAFLDRNNPILTGDDHWRRVDRLIWENQATAAARTMARLDGTRRAIAEARLAFRADRDGEARGRDIGLAHDRARMLRRKDRDAEAAAVWIAAEPLQRDLPPEAARAIWQERQILSRKLLRLGDAATAYRVAAGHGQAEPGEPRQEGEFLAGFIALRRLNDAAGAERHFARVAEGSVSVITRARAAYWRGLALAAQNRVAEARVQWTEAAALPTAYYGQLASLALGEAPAQMAARISRHPSPAPSTQVATDFIGRELARAIITLADLGQSDRARIFLLRMEDLSPDAGDRWLIARLAVAIRRPDHAVWVARRAGADGVILLEDGWPAPYPAPADGAEAALVNAITRQESNFDISAVSSANARGLMQLLPSTATQVARRLGIPHQLGMLTTDAAHNMRLGSAYISDMLARYGGAMPLAAGAYNAGPGRVDEWLGTYGDPRVASGPDVRDWIEQIPFGETRNYVQRVIENVVIYRAKNPETASLPHPLAALLEGRP</sequence>
<dbReference type="Pfam" id="PF01464">
    <property type="entry name" value="SLT"/>
    <property type="match status" value="1"/>
</dbReference>
<dbReference type="SUPFAM" id="SSF48435">
    <property type="entry name" value="Bacterial muramidases"/>
    <property type="match status" value="1"/>
</dbReference>
<keyword evidence="3 4" id="KW-0732">Signal</keyword>
<proteinExistence type="inferred from homology"/>
<dbReference type="Gene3D" id="1.25.20.10">
    <property type="entry name" value="Bacterial muramidases"/>
    <property type="match status" value="1"/>
</dbReference>
<dbReference type="InterPro" id="IPR008939">
    <property type="entry name" value="Lytic_TGlycosylase_superhlx_U"/>
</dbReference>
<feature type="chain" id="PRO_5026867640" evidence="4">
    <location>
        <begin position="19"/>
        <end position="652"/>
    </location>
</feature>
<evidence type="ECO:0000256" key="4">
    <source>
        <dbReference type="SAM" id="SignalP"/>
    </source>
</evidence>
<evidence type="ECO:0000313" key="6">
    <source>
        <dbReference type="EMBL" id="NGM21883.1"/>
    </source>
</evidence>
<dbReference type="EMBL" id="JAAIKB010000007">
    <property type="protein sequence ID" value="NGM21883.1"/>
    <property type="molecule type" value="Genomic_DNA"/>
</dbReference>
<dbReference type="GO" id="GO:0042597">
    <property type="term" value="C:periplasmic space"/>
    <property type="evidence" value="ECO:0007669"/>
    <property type="project" value="InterPro"/>
</dbReference>
<feature type="domain" description="Transglycosylase SLT" evidence="5">
    <location>
        <begin position="492"/>
        <end position="594"/>
    </location>
</feature>
<protein>
    <submittedName>
        <fullName evidence="6">Lytic transglycosylase domain-containing protein</fullName>
    </submittedName>
</protein>
<dbReference type="InterPro" id="IPR008258">
    <property type="entry name" value="Transglycosylase_SLT_dom_1"/>
</dbReference>
<evidence type="ECO:0000256" key="2">
    <source>
        <dbReference type="ARBA" id="ARBA00009387"/>
    </source>
</evidence>
<comment type="caution">
    <text evidence="6">The sequence shown here is derived from an EMBL/GenBank/DDBJ whole genome shotgun (WGS) entry which is preliminary data.</text>
</comment>
<reference evidence="6 7" key="1">
    <citation type="submission" date="2020-03" db="EMBL/GenBank/DDBJ databases">
        <title>Roseomonas stagni sp. nov., isolated from pond water in Japan.</title>
        <authorList>
            <person name="Furuhata K."/>
            <person name="Miyamoto H."/>
            <person name="Goto K."/>
        </authorList>
    </citation>
    <scope>NUCLEOTIDE SEQUENCE [LARGE SCALE GENOMIC DNA]</scope>
    <source>
        <strain evidence="6 7">PeD5</strain>
    </source>
</reference>
<dbReference type="InterPro" id="IPR023346">
    <property type="entry name" value="Lysozyme-like_dom_sf"/>
</dbReference>
<dbReference type="Gene3D" id="1.10.530.10">
    <property type="match status" value="1"/>
</dbReference>
<dbReference type="GO" id="GO:0004553">
    <property type="term" value="F:hydrolase activity, hydrolyzing O-glycosyl compounds"/>
    <property type="evidence" value="ECO:0007669"/>
    <property type="project" value="InterPro"/>
</dbReference>
<dbReference type="PANTHER" id="PTHR37423">
    <property type="entry name" value="SOLUBLE LYTIC MUREIN TRANSGLYCOSYLASE-RELATED"/>
    <property type="match status" value="1"/>
</dbReference>
<dbReference type="Proteomes" id="UP000475385">
    <property type="component" value="Unassembled WGS sequence"/>
</dbReference>
<evidence type="ECO:0000256" key="1">
    <source>
        <dbReference type="ARBA" id="ARBA00007734"/>
    </source>
</evidence>
<keyword evidence="7" id="KW-1185">Reference proteome</keyword>
<gene>
    <name evidence="6" type="ORF">G3576_17800</name>
</gene>
<evidence type="ECO:0000313" key="7">
    <source>
        <dbReference type="Proteomes" id="UP000475385"/>
    </source>
</evidence>
<evidence type="ECO:0000259" key="5">
    <source>
        <dbReference type="Pfam" id="PF01464"/>
    </source>
</evidence>
<organism evidence="6 7">
    <name type="scientific">Falsiroseomonas algicola</name>
    <dbReference type="NCBI Taxonomy" id="2716930"/>
    <lineage>
        <taxon>Bacteria</taxon>
        <taxon>Pseudomonadati</taxon>
        <taxon>Pseudomonadota</taxon>
        <taxon>Alphaproteobacteria</taxon>
        <taxon>Acetobacterales</taxon>
        <taxon>Roseomonadaceae</taxon>
        <taxon>Falsiroseomonas</taxon>
    </lineage>
</organism>
<dbReference type="RefSeq" id="WP_164695790.1">
    <property type="nucleotide sequence ID" value="NZ_JAAIKB010000007.1"/>
</dbReference>
<name>A0A6M1LNZ9_9PROT</name>
<dbReference type="PANTHER" id="PTHR37423:SF2">
    <property type="entry name" value="MEMBRANE-BOUND LYTIC MUREIN TRANSGLYCOSYLASE C"/>
    <property type="match status" value="1"/>
</dbReference>
<feature type="signal peptide" evidence="4">
    <location>
        <begin position="1"/>
        <end position="18"/>
    </location>
</feature>
<evidence type="ECO:0000256" key="3">
    <source>
        <dbReference type="ARBA" id="ARBA00022729"/>
    </source>
</evidence>
<dbReference type="CDD" id="cd13401">
    <property type="entry name" value="Slt70-like"/>
    <property type="match status" value="1"/>
</dbReference>
<dbReference type="SUPFAM" id="SSF53955">
    <property type="entry name" value="Lysozyme-like"/>
    <property type="match status" value="1"/>
</dbReference>
<dbReference type="AlphaFoldDB" id="A0A6M1LNZ9"/>
<comment type="similarity">
    <text evidence="1">Belongs to the transglycosylase Slt family.</text>
</comment>